<evidence type="ECO:0000313" key="4">
    <source>
        <dbReference type="Proteomes" id="UP000447873"/>
    </source>
</evidence>
<name>A0A8H3VQQ6_VENIN</name>
<dbReference type="EMBL" id="WNWR01000081">
    <property type="protein sequence ID" value="KAE9991822.1"/>
    <property type="molecule type" value="Genomic_DNA"/>
</dbReference>
<feature type="compositionally biased region" description="Low complexity" evidence="1">
    <location>
        <begin position="69"/>
        <end position="99"/>
    </location>
</feature>
<dbReference type="Proteomes" id="UP000447873">
    <property type="component" value="Unassembled WGS sequence"/>
</dbReference>
<evidence type="ECO:0000313" key="2">
    <source>
        <dbReference type="EMBL" id="KAE9969019.1"/>
    </source>
</evidence>
<evidence type="ECO:0000313" key="5">
    <source>
        <dbReference type="Proteomes" id="UP000490939"/>
    </source>
</evidence>
<evidence type="ECO:0000256" key="1">
    <source>
        <dbReference type="SAM" id="MobiDB-lite"/>
    </source>
</evidence>
<gene>
    <name evidence="3" type="ORF">EG327_010924</name>
    <name evidence="2" type="ORF">EG328_007135</name>
</gene>
<organism evidence="3 5">
    <name type="scientific">Venturia inaequalis</name>
    <name type="common">Apple scab fungus</name>
    <dbReference type="NCBI Taxonomy" id="5025"/>
    <lineage>
        <taxon>Eukaryota</taxon>
        <taxon>Fungi</taxon>
        <taxon>Dikarya</taxon>
        <taxon>Ascomycota</taxon>
        <taxon>Pezizomycotina</taxon>
        <taxon>Dothideomycetes</taxon>
        <taxon>Pleosporomycetidae</taxon>
        <taxon>Venturiales</taxon>
        <taxon>Venturiaceae</taxon>
        <taxon>Venturia</taxon>
    </lineage>
</organism>
<protein>
    <submittedName>
        <fullName evidence="3">Uncharacterized protein</fullName>
    </submittedName>
</protein>
<feature type="compositionally biased region" description="Polar residues" evidence="1">
    <location>
        <begin position="24"/>
        <end position="34"/>
    </location>
</feature>
<keyword evidence="5" id="KW-1185">Reference proteome</keyword>
<dbReference type="EMBL" id="WNWS01000382">
    <property type="protein sequence ID" value="KAE9969019.1"/>
    <property type="molecule type" value="Genomic_DNA"/>
</dbReference>
<dbReference type="AlphaFoldDB" id="A0A8H3VQQ6"/>
<dbReference type="Proteomes" id="UP000490939">
    <property type="component" value="Unassembled WGS sequence"/>
</dbReference>
<evidence type="ECO:0000313" key="3">
    <source>
        <dbReference type="EMBL" id="KAE9991822.1"/>
    </source>
</evidence>
<proteinExistence type="predicted"/>
<feature type="region of interest" description="Disordered" evidence="1">
    <location>
        <begin position="67"/>
        <end position="100"/>
    </location>
</feature>
<reference evidence="3 5" key="1">
    <citation type="submission" date="2019-07" db="EMBL/GenBank/DDBJ databases">
        <title>Venturia inaequalis Genome Resource.</title>
        <authorList>
            <person name="Lichtner F.J."/>
        </authorList>
    </citation>
    <scope>NUCLEOTIDE SEQUENCE [LARGE SCALE GENOMIC DNA]</scope>
    <source>
        <strain evidence="2 4">120213</strain>
        <strain evidence="3 5">DMI_063113</strain>
    </source>
</reference>
<comment type="caution">
    <text evidence="3">The sequence shown here is derived from an EMBL/GenBank/DDBJ whole genome shotgun (WGS) entry which is preliminary data.</text>
</comment>
<feature type="region of interest" description="Disordered" evidence="1">
    <location>
        <begin position="14"/>
        <end position="34"/>
    </location>
</feature>
<accession>A0A8H3VQQ6</accession>
<sequence length="150" mass="16498">MSTLIYTLPSYSSDSANIKEESPRNSSVSSTASLKNSIKYVARKLKEHERQSQMAWEAYYGFPTQVAGRQQQPAAARPTNSRKTSTSTSSSSSSTGSISFPGFVKKAWSSVKLAVKAHHEAVNAAYSSYYGDNRVYAIRGEEVRKHSVAY</sequence>